<name>A0A2M9B8D3_9ACTN</name>
<proteinExistence type="predicted"/>
<dbReference type="InterPro" id="IPR036388">
    <property type="entry name" value="WH-like_DNA-bd_sf"/>
</dbReference>
<reference evidence="2 3" key="1">
    <citation type="submission" date="2017-11" db="EMBL/GenBank/DDBJ databases">
        <title>Genomic Encyclopedia of Archaeal and Bacterial Type Strains, Phase II (KMG-II): From Individual Species to Whole Genera.</title>
        <authorList>
            <person name="Goeker M."/>
        </authorList>
    </citation>
    <scope>NUCLEOTIDE SEQUENCE [LARGE SCALE GENOMIC DNA]</scope>
    <source>
        <strain evidence="2 3">DSM 27763</strain>
    </source>
</reference>
<dbReference type="PRINTS" id="PR00598">
    <property type="entry name" value="HTHMARR"/>
</dbReference>
<evidence type="ECO:0000259" key="1">
    <source>
        <dbReference type="PROSITE" id="PS50995"/>
    </source>
</evidence>
<dbReference type="EMBL" id="PGEZ01000002">
    <property type="protein sequence ID" value="PJJ54188.1"/>
    <property type="molecule type" value="Genomic_DNA"/>
</dbReference>
<dbReference type="InterPro" id="IPR039422">
    <property type="entry name" value="MarR/SlyA-like"/>
</dbReference>
<dbReference type="PANTHER" id="PTHR33164">
    <property type="entry name" value="TRANSCRIPTIONAL REGULATOR, MARR FAMILY"/>
    <property type="match status" value="1"/>
</dbReference>
<dbReference type="PANTHER" id="PTHR33164:SF99">
    <property type="entry name" value="MARR FAMILY REGULATORY PROTEIN"/>
    <property type="match status" value="1"/>
</dbReference>
<dbReference type="OrthoDB" id="8635520at2"/>
<accession>A0A2M9B8D3</accession>
<comment type="caution">
    <text evidence="2">The sequence shown here is derived from an EMBL/GenBank/DDBJ whole genome shotgun (WGS) entry which is preliminary data.</text>
</comment>
<dbReference type="Proteomes" id="UP000230842">
    <property type="component" value="Unassembled WGS sequence"/>
</dbReference>
<protein>
    <submittedName>
        <fullName evidence="2">DNA-binding MarR family transcriptional regulator</fullName>
    </submittedName>
</protein>
<keyword evidence="2" id="KW-0238">DNA-binding</keyword>
<dbReference type="PROSITE" id="PS50995">
    <property type="entry name" value="HTH_MARR_2"/>
    <property type="match status" value="1"/>
</dbReference>
<organism evidence="2 3">
    <name type="scientific">Mumia flava</name>
    <dbReference type="NCBI Taxonomy" id="1348852"/>
    <lineage>
        <taxon>Bacteria</taxon>
        <taxon>Bacillati</taxon>
        <taxon>Actinomycetota</taxon>
        <taxon>Actinomycetes</taxon>
        <taxon>Propionibacteriales</taxon>
        <taxon>Nocardioidaceae</taxon>
        <taxon>Mumia</taxon>
    </lineage>
</organism>
<dbReference type="Gene3D" id="1.10.10.10">
    <property type="entry name" value="Winged helix-like DNA-binding domain superfamily/Winged helix DNA-binding domain"/>
    <property type="match status" value="1"/>
</dbReference>
<evidence type="ECO:0000313" key="2">
    <source>
        <dbReference type="EMBL" id="PJJ54188.1"/>
    </source>
</evidence>
<dbReference type="GO" id="GO:0003700">
    <property type="term" value="F:DNA-binding transcription factor activity"/>
    <property type="evidence" value="ECO:0007669"/>
    <property type="project" value="InterPro"/>
</dbReference>
<dbReference type="GO" id="GO:0003677">
    <property type="term" value="F:DNA binding"/>
    <property type="evidence" value="ECO:0007669"/>
    <property type="project" value="UniProtKB-KW"/>
</dbReference>
<dbReference type="InterPro" id="IPR036390">
    <property type="entry name" value="WH_DNA-bd_sf"/>
</dbReference>
<dbReference type="Pfam" id="PF01047">
    <property type="entry name" value="MarR"/>
    <property type="match status" value="1"/>
</dbReference>
<keyword evidence="3" id="KW-1185">Reference proteome</keyword>
<dbReference type="SUPFAM" id="SSF46785">
    <property type="entry name" value="Winged helix' DNA-binding domain"/>
    <property type="match status" value="1"/>
</dbReference>
<dbReference type="GO" id="GO:0006950">
    <property type="term" value="P:response to stress"/>
    <property type="evidence" value="ECO:0007669"/>
    <property type="project" value="TreeGrafter"/>
</dbReference>
<evidence type="ECO:0000313" key="3">
    <source>
        <dbReference type="Proteomes" id="UP000230842"/>
    </source>
</evidence>
<dbReference type="AlphaFoldDB" id="A0A2M9B8D3"/>
<dbReference type="RefSeq" id="WP_100415398.1">
    <property type="nucleotide sequence ID" value="NZ_PGEZ01000002.1"/>
</dbReference>
<dbReference type="SMART" id="SM00347">
    <property type="entry name" value="HTH_MARR"/>
    <property type="match status" value="1"/>
</dbReference>
<dbReference type="InterPro" id="IPR000835">
    <property type="entry name" value="HTH_MarR-typ"/>
</dbReference>
<gene>
    <name evidence="2" type="ORF">CLV56_3692</name>
</gene>
<feature type="domain" description="HTH marR-type" evidence="1">
    <location>
        <begin position="9"/>
        <end position="156"/>
    </location>
</feature>
<sequence length="163" mass="18368">MTTSTTPPPQTMTRWLTTEQQVLWRSFLGGATVFFDQLDRDLRREHDISMPEYEILVRLSEAEDQTLRMAVIASSVAHSRSRVTHTIARMEKAGLVERASCLSDGRGVNAHLTEAGMDKLRDAAHTHVTGVREYLLDNATDEEFEVIGRVFERVVTALGGHRM</sequence>